<evidence type="ECO:0000256" key="5">
    <source>
        <dbReference type="ARBA" id="ARBA00022741"/>
    </source>
</evidence>
<dbReference type="WBParaSite" id="SCUD_0000736001-mRNA-1">
    <property type="protein sequence ID" value="SCUD_0000736001-mRNA-1"/>
    <property type="gene ID" value="SCUD_0000736001"/>
</dbReference>
<evidence type="ECO:0000256" key="7">
    <source>
        <dbReference type="ARBA" id="ARBA00022840"/>
    </source>
</evidence>
<dbReference type="EMBL" id="UZAK01032322">
    <property type="protein sequence ID" value="VDP25954.1"/>
    <property type="molecule type" value="Genomic_DNA"/>
</dbReference>
<gene>
    <name evidence="13" type="ORF">SCUD_LOCUS7360</name>
</gene>
<evidence type="ECO:0000256" key="8">
    <source>
        <dbReference type="ARBA" id="ARBA00047899"/>
    </source>
</evidence>
<evidence type="ECO:0000256" key="9">
    <source>
        <dbReference type="ARBA" id="ARBA00048679"/>
    </source>
</evidence>
<comment type="similarity">
    <text evidence="1">Belongs to the protein kinase superfamily. NEK Ser/Thr protein kinase family. NIMA subfamily.</text>
</comment>
<feature type="domain" description="Protein kinase" evidence="12">
    <location>
        <begin position="13"/>
        <end position="338"/>
    </location>
</feature>
<evidence type="ECO:0000256" key="6">
    <source>
        <dbReference type="ARBA" id="ARBA00022777"/>
    </source>
</evidence>
<dbReference type="FunFam" id="3.30.200.20:FF:000097">
    <property type="entry name" value="Probable serine/threonine-protein kinase nek1"/>
    <property type="match status" value="1"/>
</dbReference>
<dbReference type="InterPro" id="IPR008271">
    <property type="entry name" value="Ser/Thr_kinase_AS"/>
</dbReference>
<comment type="catalytic activity">
    <reaction evidence="9">
        <text>L-seryl-[protein] + ATP = O-phospho-L-seryl-[protein] + ADP + H(+)</text>
        <dbReference type="Rhea" id="RHEA:17989"/>
        <dbReference type="Rhea" id="RHEA-COMP:9863"/>
        <dbReference type="Rhea" id="RHEA-COMP:11604"/>
        <dbReference type="ChEBI" id="CHEBI:15378"/>
        <dbReference type="ChEBI" id="CHEBI:29999"/>
        <dbReference type="ChEBI" id="CHEBI:30616"/>
        <dbReference type="ChEBI" id="CHEBI:83421"/>
        <dbReference type="ChEBI" id="CHEBI:456216"/>
        <dbReference type="EC" id="2.7.11.1"/>
    </reaction>
</comment>
<evidence type="ECO:0000313" key="14">
    <source>
        <dbReference type="Proteomes" id="UP000279833"/>
    </source>
</evidence>
<dbReference type="InterPro" id="IPR011009">
    <property type="entry name" value="Kinase-like_dom_sf"/>
</dbReference>
<dbReference type="PROSITE" id="PS00108">
    <property type="entry name" value="PROTEIN_KINASE_ST"/>
    <property type="match status" value="1"/>
</dbReference>
<keyword evidence="4" id="KW-0808">Transferase</keyword>
<comment type="catalytic activity">
    <reaction evidence="8">
        <text>L-threonyl-[protein] + ATP = O-phospho-L-threonyl-[protein] + ADP + H(+)</text>
        <dbReference type="Rhea" id="RHEA:46608"/>
        <dbReference type="Rhea" id="RHEA-COMP:11060"/>
        <dbReference type="Rhea" id="RHEA-COMP:11605"/>
        <dbReference type="ChEBI" id="CHEBI:15378"/>
        <dbReference type="ChEBI" id="CHEBI:30013"/>
        <dbReference type="ChEBI" id="CHEBI:30616"/>
        <dbReference type="ChEBI" id="CHEBI:61977"/>
        <dbReference type="ChEBI" id="CHEBI:456216"/>
        <dbReference type="EC" id="2.7.11.1"/>
    </reaction>
</comment>
<dbReference type="GO" id="GO:0004674">
    <property type="term" value="F:protein serine/threonine kinase activity"/>
    <property type="evidence" value="ECO:0007669"/>
    <property type="project" value="UniProtKB-KW"/>
</dbReference>
<dbReference type="Pfam" id="PF00069">
    <property type="entry name" value="Pkinase"/>
    <property type="match status" value="1"/>
</dbReference>
<dbReference type="InterPro" id="IPR000719">
    <property type="entry name" value="Prot_kinase_dom"/>
</dbReference>
<dbReference type="InterPro" id="IPR017441">
    <property type="entry name" value="Protein_kinase_ATP_BS"/>
</dbReference>
<reference evidence="13 14" key="2">
    <citation type="submission" date="2018-11" db="EMBL/GenBank/DDBJ databases">
        <authorList>
            <consortium name="Pathogen Informatics"/>
        </authorList>
    </citation>
    <scope>NUCLEOTIDE SEQUENCE [LARGE SCALE GENOMIC DNA]</scope>
    <source>
        <strain evidence="13">Dakar</strain>
        <strain evidence="14">Dakar, Senegal</strain>
    </source>
</reference>
<dbReference type="GO" id="GO:0005524">
    <property type="term" value="F:ATP binding"/>
    <property type="evidence" value="ECO:0007669"/>
    <property type="project" value="UniProtKB-UniRule"/>
</dbReference>
<dbReference type="AlphaFoldDB" id="A0A183JXB3"/>
<protein>
    <recommendedName>
        <fullName evidence="2">non-specific serine/threonine protein kinase</fullName>
        <ecNumber evidence="2">2.7.11.1</ecNumber>
    </recommendedName>
</protein>
<dbReference type="PROSITE" id="PS00107">
    <property type="entry name" value="PROTEIN_KINASE_ATP"/>
    <property type="match status" value="1"/>
</dbReference>
<evidence type="ECO:0000256" key="3">
    <source>
        <dbReference type="ARBA" id="ARBA00022527"/>
    </source>
</evidence>
<evidence type="ECO:0000256" key="11">
    <source>
        <dbReference type="SAM" id="MobiDB-lite"/>
    </source>
</evidence>
<dbReference type="STRING" id="6186.A0A183JXB3"/>
<keyword evidence="14" id="KW-1185">Reference proteome</keyword>
<dbReference type="Gene3D" id="3.30.200.20">
    <property type="entry name" value="Phosphorylase Kinase, domain 1"/>
    <property type="match status" value="1"/>
</dbReference>
<dbReference type="Proteomes" id="UP000279833">
    <property type="component" value="Unassembled WGS sequence"/>
</dbReference>
<dbReference type="EC" id="2.7.11.1" evidence="2"/>
<dbReference type="PANTHER" id="PTHR44899">
    <property type="entry name" value="CAMK FAMILY PROTEIN KINASE"/>
    <property type="match status" value="1"/>
</dbReference>
<evidence type="ECO:0000313" key="13">
    <source>
        <dbReference type="EMBL" id="VDP25954.1"/>
    </source>
</evidence>
<evidence type="ECO:0000259" key="12">
    <source>
        <dbReference type="PROSITE" id="PS50011"/>
    </source>
</evidence>
<organism evidence="15">
    <name type="scientific">Schistosoma curassoni</name>
    <dbReference type="NCBI Taxonomy" id="6186"/>
    <lineage>
        <taxon>Eukaryota</taxon>
        <taxon>Metazoa</taxon>
        <taxon>Spiralia</taxon>
        <taxon>Lophotrochozoa</taxon>
        <taxon>Platyhelminthes</taxon>
        <taxon>Trematoda</taxon>
        <taxon>Digenea</taxon>
        <taxon>Strigeidida</taxon>
        <taxon>Schistosomatoidea</taxon>
        <taxon>Schistosomatidae</taxon>
        <taxon>Schistosoma</taxon>
    </lineage>
</organism>
<feature type="region of interest" description="Disordered" evidence="11">
    <location>
        <begin position="245"/>
        <end position="280"/>
    </location>
</feature>
<sequence>MVSGIPDLSISEYQFIKTIGKGSYGEVWLCKHKIDSKKYVIKKIDVTKSSDKERKAAKLECRLLSEFRHPNIVQYKTSFEYRGFLYIAMGFCEGGDLYTRLRMRNGILLSERVLVEWFVQLAIALQYMHERNVLHRDLKTRNIFLTRSNIVKLGDLGIARVLESSNSMATTLIGTPYYMSPELFANKPYNHKVPDMPTQYSPELLELMRAMLHLKPEKRPSARRVLSNSFIRKHIVLFLEATKNRPNHSRNHSTTEDEVHNTNQHSECETGVPSITNQSSKEIKMSNEKRTNQMEQQPIIIHNEQNCEKNSQSLLKQTLSVDRNDKVFANSSMDESKVDFSINNVPKELNQSIKISLNTYRQHEKQINESIVNCIDELKDDSLHRHLSDARLRRRQRRRMSEVDVSMLPKLHQNIHQIESSNSITDLITKHNSLNNDYSKVIENQNNEQSLTNQIIHCSSSSSSGSSMSSTPLITICSSPGSDQMNKNFLECKSNSISQMNQPNCDEIKSANPLNNISSSDQFKDIFRKKNLYNNIPAYSTEEDNRENDIHNPLVHHNDDKEIEAVVNCLADTLKDGCHPGAPEIIPRCKNDNKIPTVFVNSNNCVSKNQKLLFKPNLEDNGPIEPKEETINRSVHLKQHFIELQRYDIL</sequence>
<dbReference type="SUPFAM" id="SSF56112">
    <property type="entry name" value="Protein kinase-like (PK-like)"/>
    <property type="match status" value="1"/>
</dbReference>
<keyword evidence="5 10" id="KW-0547">Nucleotide-binding</keyword>
<dbReference type="InterPro" id="IPR051131">
    <property type="entry name" value="NEK_Ser/Thr_kinase_NIMA"/>
</dbReference>
<keyword evidence="6" id="KW-0418">Kinase</keyword>
<evidence type="ECO:0000256" key="1">
    <source>
        <dbReference type="ARBA" id="ARBA00010886"/>
    </source>
</evidence>
<keyword evidence="7 10" id="KW-0067">ATP-binding</keyword>
<dbReference type="PANTHER" id="PTHR44899:SF7">
    <property type="entry name" value="NIMA-RELATED KINASE"/>
    <property type="match status" value="1"/>
</dbReference>
<keyword evidence="3" id="KW-0723">Serine/threonine-protein kinase</keyword>
<dbReference type="Gene3D" id="1.10.510.10">
    <property type="entry name" value="Transferase(Phosphotransferase) domain 1"/>
    <property type="match status" value="2"/>
</dbReference>
<name>A0A183JXB3_9TREM</name>
<dbReference type="SMART" id="SM00220">
    <property type="entry name" value="S_TKc"/>
    <property type="match status" value="1"/>
</dbReference>
<dbReference type="PROSITE" id="PS50011">
    <property type="entry name" value="PROTEIN_KINASE_DOM"/>
    <property type="match status" value="1"/>
</dbReference>
<accession>A0A183JXB3</accession>
<evidence type="ECO:0000256" key="4">
    <source>
        <dbReference type="ARBA" id="ARBA00022679"/>
    </source>
</evidence>
<proteinExistence type="inferred from homology"/>
<evidence type="ECO:0000256" key="10">
    <source>
        <dbReference type="PROSITE-ProRule" id="PRU10141"/>
    </source>
</evidence>
<evidence type="ECO:0000256" key="2">
    <source>
        <dbReference type="ARBA" id="ARBA00012513"/>
    </source>
</evidence>
<feature type="binding site" evidence="10">
    <location>
        <position position="43"/>
    </location>
    <ligand>
        <name>ATP</name>
        <dbReference type="ChEBI" id="CHEBI:30616"/>
    </ligand>
</feature>
<reference evidence="15" key="1">
    <citation type="submission" date="2016-06" db="UniProtKB">
        <authorList>
            <consortium name="WormBaseParasite"/>
        </authorList>
    </citation>
    <scope>IDENTIFICATION</scope>
</reference>
<evidence type="ECO:0000313" key="15">
    <source>
        <dbReference type="WBParaSite" id="SCUD_0000736001-mRNA-1"/>
    </source>
</evidence>